<reference evidence="2" key="2">
    <citation type="submission" date="2023-02" db="EMBL/GenBank/DDBJ databases">
        <authorList>
            <person name="Sun Q."/>
            <person name="Mori K."/>
        </authorList>
    </citation>
    <scope>NUCLEOTIDE SEQUENCE</scope>
    <source>
        <strain evidence="2">NBRC 112290</strain>
    </source>
</reference>
<comment type="caution">
    <text evidence="2">The sequence shown here is derived from an EMBL/GenBank/DDBJ whole genome shotgun (WGS) entry which is preliminary data.</text>
</comment>
<dbReference type="EMBL" id="BSUM01000001">
    <property type="protein sequence ID" value="GMA30080.1"/>
    <property type="molecule type" value="Genomic_DNA"/>
</dbReference>
<dbReference type="Gene3D" id="2.30.110.10">
    <property type="entry name" value="Electron Transport, Fmn-binding Protein, Chain A"/>
    <property type="match status" value="1"/>
</dbReference>
<reference evidence="2" key="1">
    <citation type="journal article" date="2014" name="Int. J. Syst. Evol. Microbiol.">
        <title>Complete genome sequence of Corynebacterium casei LMG S-19264T (=DSM 44701T), isolated from a smear-ripened cheese.</title>
        <authorList>
            <consortium name="US DOE Joint Genome Institute (JGI-PGF)"/>
            <person name="Walter F."/>
            <person name="Albersmeier A."/>
            <person name="Kalinowski J."/>
            <person name="Ruckert C."/>
        </authorList>
    </citation>
    <scope>NUCLEOTIDE SEQUENCE</scope>
    <source>
        <strain evidence="2">NBRC 112290</strain>
    </source>
</reference>
<feature type="domain" description="General stress protein FMN-binding split barrel" evidence="1">
    <location>
        <begin position="8"/>
        <end position="153"/>
    </location>
</feature>
<dbReference type="InterPro" id="IPR052917">
    <property type="entry name" value="Stress-Dev_Protein"/>
</dbReference>
<accession>A0AA37UR18</accession>
<dbReference type="PANTHER" id="PTHR34818:SF1">
    <property type="entry name" value="PROTEIN BLI-3"/>
    <property type="match status" value="1"/>
</dbReference>
<dbReference type="SUPFAM" id="SSF50475">
    <property type="entry name" value="FMN-binding split barrel"/>
    <property type="match status" value="1"/>
</dbReference>
<proteinExistence type="predicted"/>
<dbReference type="InterPro" id="IPR012349">
    <property type="entry name" value="Split_barrel_FMN-bd"/>
</dbReference>
<sequence length="162" mass="17460">MSTHENADARRTVREIAQDVDITMVTTHAPDGSLRSRPLSLQEATEDGAFWYVAAGDADIVAEIEAHPGVNASFAGKGSWLSVTGSARTSRDRADLERVWTPSAEAWFPQGIDTPGLVAVVIEGESAEYWDSPGKVATLIELATKRLRGQQPDPGDNETVEL</sequence>
<gene>
    <name evidence="2" type="ORF">GCM10025875_00720</name>
</gene>
<dbReference type="InterPro" id="IPR038725">
    <property type="entry name" value="YdaG_split_barrel_FMN-bd"/>
</dbReference>
<dbReference type="AlphaFoldDB" id="A0AA37UR18"/>
<organism evidence="2 3">
    <name type="scientific">Litorihabitans aurantiacus</name>
    <dbReference type="NCBI Taxonomy" id="1930061"/>
    <lineage>
        <taxon>Bacteria</taxon>
        <taxon>Bacillati</taxon>
        <taxon>Actinomycetota</taxon>
        <taxon>Actinomycetes</taxon>
        <taxon>Micrococcales</taxon>
        <taxon>Beutenbergiaceae</taxon>
        <taxon>Litorihabitans</taxon>
    </lineage>
</organism>
<dbReference type="Pfam" id="PF16242">
    <property type="entry name" value="Pyrid_ox_like"/>
    <property type="match status" value="1"/>
</dbReference>
<dbReference type="RefSeq" id="WP_284248517.1">
    <property type="nucleotide sequence ID" value="NZ_BSUM01000001.1"/>
</dbReference>
<dbReference type="Proteomes" id="UP001157161">
    <property type="component" value="Unassembled WGS sequence"/>
</dbReference>
<evidence type="ECO:0000259" key="1">
    <source>
        <dbReference type="Pfam" id="PF16242"/>
    </source>
</evidence>
<evidence type="ECO:0000313" key="3">
    <source>
        <dbReference type="Proteomes" id="UP001157161"/>
    </source>
</evidence>
<name>A0AA37UR18_9MICO</name>
<keyword evidence="3" id="KW-1185">Reference proteome</keyword>
<dbReference type="PANTHER" id="PTHR34818">
    <property type="entry name" value="PROTEIN BLI-3"/>
    <property type="match status" value="1"/>
</dbReference>
<evidence type="ECO:0000313" key="2">
    <source>
        <dbReference type="EMBL" id="GMA30080.1"/>
    </source>
</evidence>
<protein>
    <submittedName>
        <fullName evidence="2">General stress protein</fullName>
    </submittedName>
</protein>